<name>A0AAD7R8L4_9TELE</name>
<keyword evidence="3" id="KW-1185">Reference proteome</keyword>
<evidence type="ECO:0000313" key="2">
    <source>
        <dbReference type="EMBL" id="KAJ8371617.1"/>
    </source>
</evidence>
<evidence type="ECO:0000256" key="1">
    <source>
        <dbReference type="SAM" id="MobiDB-lite"/>
    </source>
</evidence>
<evidence type="ECO:0000313" key="3">
    <source>
        <dbReference type="Proteomes" id="UP001221898"/>
    </source>
</evidence>
<organism evidence="2 3">
    <name type="scientific">Aldrovandia affinis</name>
    <dbReference type="NCBI Taxonomy" id="143900"/>
    <lineage>
        <taxon>Eukaryota</taxon>
        <taxon>Metazoa</taxon>
        <taxon>Chordata</taxon>
        <taxon>Craniata</taxon>
        <taxon>Vertebrata</taxon>
        <taxon>Euteleostomi</taxon>
        <taxon>Actinopterygii</taxon>
        <taxon>Neopterygii</taxon>
        <taxon>Teleostei</taxon>
        <taxon>Notacanthiformes</taxon>
        <taxon>Halosauridae</taxon>
        <taxon>Aldrovandia</taxon>
    </lineage>
</organism>
<dbReference type="AlphaFoldDB" id="A0AAD7R8L4"/>
<gene>
    <name evidence="2" type="ORF">AAFF_G00306530</name>
</gene>
<feature type="compositionally biased region" description="Basic and acidic residues" evidence="1">
    <location>
        <begin position="25"/>
        <end position="36"/>
    </location>
</feature>
<proteinExistence type="predicted"/>
<sequence>MTGGETVEERELKVTLRWKRLEETGRGELAGGKREDEEGLDLHPPLEPPFGGRVFRALSFMTRVRPHRSFSTGLHSLQLFSRIVLPTEKPTLTISNLTLLTSGGDDFGRPMLDFRTNSYQQCR</sequence>
<accession>A0AAD7R8L4</accession>
<comment type="caution">
    <text evidence="2">The sequence shown here is derived from an EMBL/GenBank/DDBJ whole genome shotgun (WGS) entry which is preliminary data.</text>
</comment>
<dbReference type="EMBL" id="JAINUG010000440">
    <property type="protein sequence ID" value="KAJ8371617.1"/>
    <property type="molecule type" value="Genomic_DNA"/>
</dbReference>
<feature type="region of interest" description="Disordered" evidence="1">
    <location>
        <begin position="25"/>
        <end position="46"/>
    </location>
</feature>
<dbReference type="Proteomes" id="UP001221898">
    <property type="component" value="Unassembled WGS sequence"/>
</dbReference>
<protein>
    <submittedName>
        <fullName evidence="2">Uncharacterized protein</fullName>
    </submittedName>
</protein>
<reference evidence="2" key="1">
    <citation type="journal article" date="2023" name="Science">
        <title>Genome structures resolve the early diversification of teleost fishes.</title>
        <authorList>
            <person name="Parey E."/>
            <person name="Louis A."/>
            <person name="Montfort J."/>
            <person name="Bouchez O."/>
            <person name="Roques C."/>
            <person name="Iampietro C."/>
            <person name="Lluch J."/>
            <person name="Castinel A."/>
            <person name="Donnadieu C."/>
            <person name="Desvignes T."/>
            <person name="Floi Bucao C."/>
            <person name="Jouanno E."/>
            <person name="Wen M."/>
            <person name="Mejri S."/>
            <person name="Dirks R."/>
            <person name="Jansen H."/>
            <person name="Henkel C."/>
            <person name="Chen W.J."/>
            <person name="Zahm M."/>
            <person name="Cabau C."/>
            <person name="Klopp C."/>
            <person name="Thompson A.W."/>
            <person name="Robinson-Rechavi M."/>
            <person name="Braasch I."/>
            <person name="Lecointre G."/>
            <person name="Bobe J."/>
            <person name="Postlethwait J.H."/>
            <person name="Berthelot C."/>
            <person name="Roest Crollius H."/>
            <person name="Guiguen Y."/>
        </authorList>
    </citation>
    <scope>NUCLEOTIDE SEQUENCE</scope>
    <source>
        <strain evidence="2">NC1722</strain>
    </source>
</reference>